<accession>X1RQZ1</accession>
<name>X1RQZ1_9ZZZZ</name>
<dbReference type="Gene3D" id="3.40.50.620">
    <property type="entry name" value="HUPs"/>
    <property type="match status" value="1"/>
</dbReference>
<proteinExistence type="inferred from homology"/>
<gene>
    <name evidence="9" type="ORF">S12H4_14605</name>
</gene>
<dbReference type="GO" id="GO:0005829">
    <property type="term" value="C:cytosol"/>
    <property type="evidence" value="ECO:0007669"/>
    <property type="project" value="TreeGrafter"/>
</dbReference>
<evidence type="ECO:0000256" key="6">
    <source>
        <dbReference type="ARBA" id="ARBA00023146"/>
    </source>
</evidence>
<dbReference type="InterPro" id="IPR045462">
    <property type="entry name" value="aa-tRNA-synth_I_cd-bd"/>
</dbReference>
<dbReference type="InterPro" id="IPR020751">
    <property type="entry name" value="aa-tRNA-synth_I_codon-bd_sub2"/>
</dbReference>
<keyword evidence="6" id="KW-0030">Aminoacyl-tRNA synthetase</keyword>
<keyword evidence="4" id="KW-0067">ATP-binding</keyword>
<dbReference type="PANTHER" id="PTHR43311:SF2">
    <property type="entry name" value="GLUTAMATE--TRNA LIGASE, MITOCHONDRIAL-RELATED"/>
    <property type="match status" value="1"/>
</dbReference>
<evidence type="ECO:0000259" key="8">
    <source>
        <dbReference type="Pfam" id="PF19269"/>
    </source>
</evidence>
<dbReference type="GO" id="GO:0000049">
    <property type="term" value="F:tRNA binding"/>
    <property type="evidence" value="ECO:0007669"/>
    <property type="project" value="InterPro"/>
</dbReference>
<protein>
    <submittedName>
        <fullName evidence="9">Uncharacterized protein</fullName>
    </submittedName>
</protein>
<dbReference type="InterPro" id="IPR049940">
    <property type="entry name" value="GluQ/Sye"/>
</dbReference>
<dbReference type="EMBL" id="BARW01006968">
    <property type="protein sequence ID" value="GAI83132.1"/>
    <property type="molecule type" value="Genomic_DNA"/>
</dbReference>
<comment type="similarity">
    <text evidence="1">Belongs to the class-I aminoacyl-tRNA synthetase family. Glutamate--tRNA ligase type 1 subfamily.</text>
</comment>
<dbReference type="Gene3D" id="3.90.800.10">
    <property type="entry name" value="Glutamyl-tRNA Synthetase, Domain 3"/>
    <property type="match status" value="1"/>
</dbReference>
<dbReference type="InterPro" id="IPR020061">
    <property type="entry name" value="Glu_tRNA_lig_a-bdl"/>
</dbReference>
<dbReference type="Pfam" id="PF00749">
    <property type="entry name" value="tRNA-synt_1c"/>
    <property type="match status" value="1"/>
</dbReference>
<dbReference type="AlphaFoldDB" id="X1RQZ1"/>
<evidence type="ECO:0000256" key="1">
    <source>
        <dbReference type="ARBA" id="ARBA00007894"/>
    </source>
</evidence>
<dbReference type="InterPro" id="IPR008925">
    <property type="entry name" value="aa_tRNA-synth_I_cd-bd_sf"/>
</dbReference>
<evidence type="ECO:0000259" key="7">
    <source>
        <dbReference type="Pfam" id="PF00749"/>
    </source>
</evidence>
<dbReference type="SUPFAM" id="SSF48163">
    <property type="entry name" value="An anticodon-binding domain of class I aminoacyl-tRNA synthetases"/>
    <property type="match status" value="1"/>
</dbReference>
<dbReference type="GO" id="GO:0005524">
    <property type="term" value="F:ATP binding"/>
    <property type="evidence" value="ECO:0007669"/>
    <property type="project" value="UniProtKB-KW"/>
</dbReference>
<reference evidence="9" key="1">
    <citation type="journal article" date="2014" name="Front. Microbiol.">
        <title>High frequency of phylogenetically diverse reductive dehalogenase-homologous genes in deep subseafloor sedimentary metagenomes.</title>
        <authorList>
            <person name="Kawai M."/>
            <person name="Futagami T."/>
            <person name="Toyoda A."/>
            <person name="Takaki Y."/>
            <person name="Nishi S."/>
            <person name="Hori S."/>
            <person name="Arai W."/>
            <person name="Tsubouchi T."/>
            <person name="Morono Y."/>
            <person name="Uchiyama I."/>
            <person name="Ito T."/>
            <person name="Fujiyama A."/>
            <person name="Inagaki F."/>
            <person name="Takami H."/>
        </authorList>
    </citation>
    <scope>NUCLEOTIDE SEQUENCE</scope>
    <source>
        <strain evidence="9">Expedition CK06-06</strain>
    </source>
</reference>
<evidence type="ECO:0000256" key="5">
    <source>
        <dbReference type="ARBA" id="ARBA00022917"/>
    </source>
</evidence>
<evidence type="ECO:0000313" key="9">
    <source>
        <dbReference type="EMBL" id="GAI83132.1"/>
    </source>
</evidence>
<dbReference type="GO" id="GO:0006424">
    <property type="term" value="P:glutamyl-tRNA aminoacylation"/>
    <property type="evidence" value="ECO:0007669"/>
    <property type="project" value="TreeGrafter"/>
</dbReference>
<dbReference type="SUPFAM" id="SSF52374">
    <property type="entry name" value="Nucleotidylyl transferase"/>
    <property type="match status" value="1"/>
</dbReference>
<dbReference type="InterPro" id="IPR014729">
    <property type="entry name" value="Rossmann-like_a/b/a_fold"/>
</dbReference>
<feature type="domain" description="Glutamyl/glutaminyl-tRNA synthetase class Ib catalytic" evidence="7">
    <location>
        <begin position="11"/>
        <end position="155"/>
    </location>
</feature>
<evidence type="ECO:0000256" key="2">
    <source>
        <dbReference type="ARBA" id="ARBA00022598"/>
    </source>
</evidence>
<evidence type="ECO:0000256" key="4">
    <source>
        <dbReference type="ARBA" id="ARBA00022840"/>
    </source>
</evidence>
<evidence type="ECO:0000256" key="3">
    <source>
        <dbReference type="ARBA" id="ARBA00022741"/>
    </source>
</evidence>
<keyword evidence="3" id="KW-0547">Nucleotide-binding</keyword>
<dbReference type="PANTHER" id="PTHR43311">
    <property type="entry name" value="GLUTAMATE--TRNA LIGASE"/>
    <property type="match status" value="1"/>
</dbReference>
<dbReference type="InterPro" id="IPR020058">
    <property type="entry name" value="Glu/Gln-tRNA-synth_Ib_cat-dom"/>
</dbReference>
<dbReference type="Pfam" id="PF19269">
    <property type="entry name" value="Anticodon_2"/>
    <property type="match status" value="1"/>
</dbReference>
<feature type="domain" description="Aminoacyl-tRNA synthetase class I anticodon-binding" evidence="8">
    <location>
        <begin position="230"/>
        <end position="364"/>
    </location>
</feature>
<dbReference type="GO" id="GO:0004818">
    <property type="term" value="F:glutamate-tRNA ligase activity"/>
    <property type="evidence" value="ECO:0007669"/>
    <property type="project" value="TreeGrafter"/>
</dbReference>
<keyword evidence="2" id="KW-0436">Ligase</keyword>
<comment type="caution">
    <text evidence="9">The sequence shown here is derived from an EMBL/GenBank/DDBJ whole genome shotgun (WGS) entry which is preliminary data.</text>
</comment>
<keyword evidence="5" id="KW-0648">Protein biosynthesis</keyword>
<dbReference type="Gene3D" id="1.10.1160.10">
    <property type="entry name" value="Glutamyl-trna Synthetase, Domain 2"/>
    <property type="match status" value="1"/>
</dbReference>
<feature type="non-terminal residue" evidence="9">
    <location>
        <position position="1"/>
    </location>
</feature>
<dbReference type="Gene3D" id="1.10.10.350">
    <property type="match status" value="1"/>
</dbReference>
<sequence>QIPYLSRRESFANKMMGDFIILKSNKTPAFNFANVIDDALMRITCVIRGDDHLSNTPRQILLYKALSFENPQYAHIPMILGRDGAKLSKRHAATSVSSYREKGYLPWALVNYLALLGWSTADSQQFFEKEELIEKFSLEKIGKSAAIFDSQKLEWMNGEYIRRMNRRDLTDKWRRDVEYEYAAAQKLSTPVTLTKTALLKEERRVNMVKEFGSTSNRMAEIIRVEQEKRANMLRQFRDKPNKMAEIIRLVQPRIKTFLDIREEADFFFDESFNYDSAAVDKRLKKDYVPSLLKEIRKRVEQLSPFREETLEDMARNLSKDFSLTTGQVFHPLRVSLTGKMKGPGLFELAVVLGKKEVLRRIDRTLEMLENA</sequence>
<organism evidence="9">
    <name type="scientific">marine sediment metagenome</name>
    <dbReference type="NCBI Taxonomy" id="412755"/>
    <lineage>
        <taxon>unclassified sequences</taxon>
        <taxon>metagenomes</taxon>
        <taxon>ecological metagenomes</taxon>
    </lineage>
</organism>